<evidence type="ECO:0000256" key="2">
    <source>
        <dbReference type="ARBA" id="ARBA00022946"/>
    </source>
</evidence>
<organism evidence="4 5">
    <name type="scientific">Cephalotus follicularis</name>
    <name type="common">Albany pitcher plant</name>
    <dbReference type="NCBI Taxonomy" id="3775"/>
    <lineage>
        <taxon>Eukaryota</taxon>
        <taxon>Viridiplantae</taxon>
        <taxon>Streptophyta</taxon>
        <taxon>Embryophyta</taxon>
        <taxon>Tracheophyta</taxon>
        <taxon>Spermatophyta</taxon>
        <taxon>Magnoliopsida</taxon>
        <taxon>eudicotyledons</taxon>
        <taxon>Gunneridae</taxon>
        <taxon>Pentapetalae</taxon>
        <taxon>rosids</taxon>
        <taxon>fabids</taxon>
        <taxon>Oxalidales</taxon>
        <taxon>Cephalotaceae</taxon>
        <taxon>Cephalotus</taxon>
    </lineage>
</organism>
<dbReference type="InterPro" id="IPR039206">
    <property type="entry name" value="MORF/ORRM1/DAG-like"/>
</dbReference>
<evidence type="ECO:0000313" key="5">
    <source>
        <dbReference type="Proteomes" id="UP000187406"/>
    </source>
</evidence>
<evidence type="ECO:0000313" key="4">
    <source>
        <dbReference type="EMBL" id="GAV64848.1"/>
    </source>
</evidence>
<dbReference type="AlphaFoldDB" id="A0A1Q3BA43"/>
<comment type="caution">
    <text evidence="4">The sequence shown here is derived from an EMBL/GenBank/DDBJ whole genome shotgun (WGS) entry which is preliminary data.</text>
</comment>
<protein>
    <recommendedName>
        <fullName evidence="3">MORF/ORRM1/DAG-like MORF domain-containing protein</fullName>
    </recommendedName>
</protein>
<feature type="non-terminal residue" evidence="4">
    <location>
        <position position="138"/>
    </location>
</feature>
<evidence type="ECO:0000259" key="3">
    <source>
        <dbReference type="Pfam" id="PF21864"/>
    </source>
</evidence>
<keyword evidence="1" id="KW-0507">mRNA processing</keyword>
<keyword evidence="5" id="KW-1185">Reference proteome</keyword>
<dbReference type="STRING" id="3775.A0A1Q3BA43"/>
<dbReference type="InterPro" id="IPR054059">
    <property type="entry name" value="MORF/ORRM1/DAG-like_MORF"/>
</dbReference>
<feature type="domain" description="MORF/ORRM1/DAG-like MORF" evidence="3">
    <location>
        <begin position="28"/>
        <end position="125"/>
    </location>
</feature>
<gene>
    <name evidence="4" type="ORF">CFOL_v3_08363</name>
</gene>
<accession>A0A1Q3BA43</accession>
<dbReference type="GO" id="GO:0016554">
    <property type="term" value="P:cytidine to uridine editing"/>
    <property type="evidence" value="ECO:0007669"/>
    <property type="project" value="InterPro"/>
</dbReference>
<dbReference type="GO" id="GO:0005739">
    <property type="term" value="C:mitochondrion"/>
    <property type="evidence" value="ECO:0007669"/>
    <property type="project" value="TreeGrafter"/>
</dbReference>
<keyword evidence="2" id="KW-0809">Transit peptide</keyword>
<reference evidence="5" key="1">
    <citation type="submission" date="2016-04" db="EMBL/GenBank/DDBJ databases">
        <title>Cephalotus genome sequencing.</title>
        <authorList>
            <person name="Fukushima K."/>
            <person name="Hasebe M."/>
            <person name="Fang X."/>
        </authorList>
    </citation>
    <scope>NUCLEOTIDE SEQUENCE [LARGE SCALE GENOMIC DNA]</scope>
    <source>
        <strain evidence="5">cv. St1</strain>
    </source>
</reference>
<proteinExistence type="predicted"/>
<dbReference type="Proteomes" id="UP000187406">
    <property type="component" value="Unassembled WGS sequence"/>
</dbReference>
<dbReference type="Pfam" id="PF21864">
    <property type="entry name" value="MORF_dom"/>
    <property type="match status" value="1"/>
</dbReference>
<sequence length="138" mass="15718">FSMSSISSLLSDPNGPWKEPILDDGCDFKHWIVRSYDPDRDPDNHGPNKDEMIDIYVKTLAQVIGSEEEARMKIDSDSHRPYLYAFGALVTEELSHKLKELPGVVWVLPDSYMDAENKEYGGEPFINGQAVPYDPKYH</sequence>
<name>A0A1Q3BA43_CEPFO</name>
<dbReference type="GO" id="GO:0080156">
    <property type="term" value="P:mitochondrial mRNA modification"/>
    <property type="evidence" value="ECO:0007669"/>
    <property type="project" value="TreeGrafter"/>
</dbReference>
<evidence type="ECO:0000256" key="1">
    <source>
        <dbReference type="ARBA" id="ARBA00022664"/>
    </source>
</evidence>
<dbReference type="EMBL" id="BDDD01000372">
    <property type="protein sequence ID" value="GAV64848.1"/>
    <property type="molecule type" value="Genomic_DNA"/>
</dbReference>
<dbReference type="GO" id="GO:0006397">
    <property type="term" value="P:mRNA processing"/>
    <property type="evidence" value="ECO:0007669"/>
    <property type="project" value="UniProtKB-KW"/>
</dbReference>
<dbReference type="InParanoid" id="A0A1Q3BA43"/>
<dbReference type="PANTHER" id="PTHR31346">
    <property type="entry name" value="MULTIPLE ORGANELLAR RNA EDITING FACTOR 2, CHLOROPLASTIC-RELATED-RELATED"/>
    <property type="match status" value="1"/>
</dbReference>
<feature type="non-terminal residue" evidence="4">
    <location>
        <position position="1"/>
    </location>
</feature>
<dbReference type="OrthoDB" id="1913091at2759"/>
<dbReference type="PANTHER" id="PTHR31346:SF4">
    <property type="entry name" value="MULTIPLE ORGANELLAR RNA EDITING FACTOR 8, CHLOROPLASTIC_MITOCHONDRIAL"/>
    <property type="match status" value="1"/>
</dbReference>